<dbReference type="Gene3D" id="1.10.287.1490">
    <property type="match status" value="1"/>
</dbReference>
<reference evidence="4" key="1">
    <citation type="submission" date="2015-11" db="EMBL/GenBank/DDBJ databases">
        <authorList>
            <person name="Varghese N."/>
        </authorList>
    </citation>
    <scope>NUCLEOTIDE SEQUENCE [LARGE SCALE GENOMIC DNA]</scope>
    <source>
        <strain evidence="4">JGI-23</strain>
    </source>
</reference>
<gene>
    <name evidence="3" type="ORF">JGI23_00570</name>
</gene>
<dbReference type="Proteomes" id="UP000199197">
    <property type="component" value="Unassembled WGS sequence"/>
</dbReference>
<feature type="coiled-coil region" evidence="2">
    <location>
        <begin position="49"/>
        <end position="164"/>
    </location>
</feature>
<feature type="repeat" description="TPR" evidence="1">
    <location>
        <begin position="234"/>
        <end position="267"/>
    </location>
</feature>
<dbReference type="SUPFAM" id="SSF90257">
    <property type="entry name" value="Myosin rod fragments"/>
    <property type="match status" value="1"/>
</dbReference>
<dbReference type="InterPro" id="IPR019734">
    <property type="entry name" value="TPR_rpt"/>
</dbReference>
<proteinExistence type="inferred from homology"/>
<protein>
    <submittedName>
        <fullName evidence="3">Tol-pal system protein YbgF</fullName>
    </submittedName>
</protein>
<dbReference type="InterPro" id="IPR014162">
    <property type="entry name" value="CpoB_C"/>
</dbReference>
<name>A0A0P1MSU7_9BACT</name>
<dbReference type="EMBL" id="CZVW01000005">
    <property type="protein sequence ID" value="CUS98934.1"/>
    <property type="molecule type" value="Genomic_DNA"/>
</dbReference>
<dbReference type="NCBIfam" id="TIGR02795">
    <property type="entry name" value="tol_pal_ybgF"/>
    <property type="match status" value="1"/>
</dbReference>
<keyword evidence="1" id="KW-0802">TPR repeat</keyword>
<evidence type="ECO:0000256" key="1">
    <source>
        <dbReference type="PROSITE-ProRule" id="PRU00339"/>
    </source>
</evidence>
<dbReference type="RefSeq" id="WP_092348172.1">
    <property type="nucleotide sequence ID" value="NZ_CZVW01000005.1"/>
</dbReference>
<organism evidence="3 4">
    <name type="scientific">Candidatus Chryseopegocella kryptomonas</name>
    <dbReference type="NCBI Taxonomy" id="1633643"/>
    <lineage>
        <taxon>Bacteria</taxon>
        <taxon>Pseudomonadati</taxon>
        <taxon>Candidatus Kryptoniota</taxon>
        <taxon>Candidatus Chryseopegocella</taxon>
    </lineage>
</organism>
<dbReference type="PROSITE" id="PS50005">
    <property type="entry name" value="TPR"/>
    <property type="match status" value="2"/>
</dbReference>
<dbReference type="OrthoDB" id="9781271at2"/>
<dbReference type="GO" id="GO:0051301">
    <property type="term" value="P:cell division"/>
    <property type="evidence" value="ECO:0007669"/>
    <property type="project" value="InterPro"/>
</dbReference>
<dbReference type="SUPFAM" id="SSF48452">
    <property type="entry name" value="TPR-like"/>
    <property type="match status" value="1"/>
</dbReference>
<dbReference type="InterPro" id="IPR034706">
    <property type="entry name" value="CpoB"/>
</dbReference>
<dbReference type="HAMAP" id="MF_02066">
    <property type="entry name" value="CpoB"/>
    <property type="match status" value="1"/>
</dbReference>
<feature type="repeat" description="TPR" evidence="1">
    <location>
        <begin position="269"/>
        <end position="302"/>
    </location>
</feature>
<evidence type="ECO:0000313" key="3">
    <source>
        <dbReference type="EMBL" id="CUS98934.1"/>
    </source>
</evidence>
<dbReference type="Pfam" id="PF12895">
    <property type="entry name" value="ANAPC3"/>
    <property type="match status" value="1"/>
</dbReference>
<dbReference type="SMART" id="SM00028">
    <property type="entry name" value="TPR"/>
    <property type="match status" value="3"/>
</dbReference>
<dbReference type="PANTHER" id="PTHR43941:SF1">
    <property type="entry name" value="STRUCTURAL MAINTENANCE OF CHROMOSOMES PROTEIN 2"/>
    <property type="match status" value="1"/>
</dbReference>
<dbReference type="PROSITE" id="PS51257">
    <property type="entry name" value="PROKAR_LIPOPROTEIN"/>
    <property type="match status" value="1"/>
</dbReference>
<keyword evidence="2" id="KW-0175">Coiled coil</keyword>
<dbReference type="Gene3D" id="1.25.40.10">
    <property type="entry name" value="Tetratricopeptide repeat domain"/>
    <property type="match status" value="1"/>
</dbReference>
<sequence length="315" mass="35831">MKVTSYLLVLLMGVWFSFSIYGCASTAEQEDIYGEAIKETTEGIDTVQIATLSEENKALKSQISQLQSQNAQLQNEKADLEKKLRSLQETNTQLTAKISELGEQLEAERQKTRELSAKLSQYETQPVGGEVELKAEIAKRDSEIAEYKKQIRDLQAKLAELEVKASSQPATVAGEVKATYPTIIPETPTVKITEKEFRVYYNRGLNDFRNRKYQTAIAYFDTLLKSNVETNLKINAAYWIGESYFGLKQYEKAIEYFNYVAQTKSAKTPDALYMLGRCYAALGKIKEAKEYMNRVIKEYPKSPVAKKAKDRLERL</sequence>
<evidence type="ECO:0000256" key="2">
    <source>
        <dbReference type="SAM" id="Coils"/>
    </source>
</evidence>
<evidence type="ECO:0000313" key="4">
    <source>
        <dbReference type="Proteomes" id="UP000199197"/>
    </source>
</evidence>
<accession>A0A0P1MSU7</accession>
<dbReference type="InterPro" id="IPR011990">
    <property type="entry name" value="TPR-like_helical_dom_sf"/>
</dbReference>
<dbReference type="PANTHER" id="PTHR43941">
    <property type="entry name" value="STRUCTURAL MAINTENANCE OF CHROMOSOMES PROTEIN 2"/>
    <property type="match status" value="1"/>
</dbReference>
<dbReference type="AlphaFoldDB" id="A0A0P1MSU7"/>
<keyword evidence="4" id="KW-1185">Reference proteome</keyword>